<reference evidence="3" key="1">
    <citation type="submission" date="2015-07" db="EMBL/GenBank/DDBJ databases">
        <title>Near-Complete Genome Sequence of the Cellulolytic Bacterium Bacteroides (Pseudobacteroides) cellulosolvens ATCC 35603.</title>
        <authorList>
            <person name="Dassa B."/>
            <person name="Utturkar S.M."/>
            <person name="Klingeman D.M."/>
            <person name="Hurt R.A."/>
            <person name="Keller M."/>
            <person name="Xu J."/>
            <person name="Reddy Y.H.K."/>
            <person name="Borovok I."/>
            <person name="Grinberg I.R."/>
            <person name="Lamed R."/>
            <person name="Zhivin O."/>
            <person name="Bayer E.A."/>
            <person name="Brown S.D."/>
        </authorList>
    </citation>
    <scope>NUCLEOTIDE SEQUENCE [LARGE SCALE GENOMIC DNA]</scope>
    <source>
        <strain evidence="3">DSM 2933</strain>
    </source>
</reference>
<dbReference type="InterPro" id="IPR025288">
    <property type="entry name" value="DUF4080"/>
</dbReference>
<evidence type="ECO:0000313" key="3">
    <source>
        <dbReference type="Proteomes" id="UP000036923"/>
    </source>
</evidence>
<keyword evidence="3" id="KW-1185">Reference proteome</keyword>
<dbReference type="Proteomes" id="UP000036923">
    <property type="component" value="Unassembled WGS sequence"/>
</dbReference>
<evidence type="ECO:0000259" key="1">
    <source>
        <dbReference type="Pfam" id="PF13311"/>
    </source>
</evidence>
<dbReference type="EMBL" id="LGTC01000001">
    <property type="protein sequence ID" value="KNY26692.1"/>
    <property type="molecule type" value="Genomic_DNA"/>
</dbReference>
<gene>
    <name evidence="2" type="ORF">Bccel_1957</name>
</gene>
<feature type="domain" description="DUF4080" evidence="1">
    <location>
        <begin position="2"/>
        <end position="171"/>
    </location>
</feature>
<organism evidence="2 3">
    <name type="scientific">Pseudobacteroides cellulosolvens ATCC 35603 = DSM 2933</name>
    <dbReference type="NCBI Taxonomy" id="398512"/>
    <lineage>
        <taxon>Bacteria</taxon>
        <taxon>Bacillati</taxon>
        <taxon>Bacillota</taxon>
        <taxon>Clostridia</taxon>
        <taxon>Eubacteriales</taxon>
        <taxon>Oscillospiraceae</taxon>
        <taxon>Pseudobacteroides</taxon>
    </lineage>
</organism>
<proteinExistence type="predicted"/>
<dbReference type="STRING" id="398512.Bccel_1957"/>
<name>A0A0L6JMU8_9FIRM</name>
<accession>A0A0L6JMU8</accession>
<protein>
    <recommendedName>
        <fullName evidence="1">DUF4080 domain-containing protein</fullName>
    </recommendedName>
</protein>
<comment type="caution">
    <text evidence="2">The sequence shown here is derived from an EMBL/GenBank/DDBJ whole genome shotgun (WGS) entry which is preliminary data.</text>
</comment>
<dbReference type="AlphaFoldDB" id="A0A0L6JMU8"/>
<evidence type="ECO:0000313" key="2">
    <source>
        <dbReference type="EMBL" id="KNY26692.1"/>
    </source>
</evidence>
<dbReference type="Pfam" id="PF13311">
    <property type="entry name" value="DUF4080"/>
    <property type="match status" value="1"/>
</dbReference>
<sequence>MFLSYDEIISLKEIEELVERYYNSGKFQRTLEYLMKESGKTPFEFFADLSSYWKAHGLYDRSISSRELYTILINYLREKATVDIHKANELMKFDFLSTESTNNLPKEISRCYSEINNDRIFAFLRNDENIKKYLPHLEGMLPKNIFKHIHVELFSFDITEDELPPDKTAILYDYNLKDKVTNLFLHHKISI</sequence>
<dbReference type="RefSeq" id="WP_242857002.1">
    <property type="nucleotide sequence ID" value="NZ_LGTC01000001.1"/>
</dbReference>